<keyword evidence="3" id="KW-1185">Reference proteome</keyword>
<comment type="caution">
    <text evidence="2">The sequence shown here is derived from an EMBL/GenBank/DDBJ whole genome shotgun (WGS) entry which is preliminary data.</text>
</comment>
<evidence type="ECO:0000313" key="2">
    <source>
        <dbReference type="EMBL" id="MCD2517604.1"/>
    </source>
</evidence>
<proteinExistence type="predicted"/>
<evidence type="ECO:0000256" key="1">
    <source>
        <dbReference type="SAM" id="Phobius"/>
    </source>
</evidence>
<reference evidence="2" key="1">
    <citation type="submission" date="2021-11" db="EMBL/GenBank/DDBJ databases">
        <title>The complete genome of Massilia sp sp. G4R7.</title>
        <authorList>
            <person name="Liu L."/>
            <person name="Yue J."/>
            <person name="Yuan J."/>
            <person name="Yang F."/>
            <person name="Li L."/>
        </authorList>
    </citation>
    <scope>NUCLEOTIDE SEQUENCE</scope>
    <source>
        <strain evidence="2">G4R7</strain>
    </source>
</reference>
<keyword evidence="1" id="KW-0812">Transmembrane</keyword>
<dbReference type="EMBL" id="JAJNOC010000004">
    <property type="protein sequence ID" value="MCD2517604.1"/>
    <property type="molecule type" value="Genomic_DNA"/>
</dbReference>
<keyword evidence="1" id="KW-0472">Membrane</keyword>
<keyword evidence="1" id="KW-1133">Transmembrane helix</keyword>
<accession>A0ABS8Q783</accession>
<dbReference type="RefSeq" id="WP_231058885.1">
    <property type="nucleotide sequence ID" value="NZ_JAJNOC010000004.1"/>
</dbReference>
<feature type="transmembrane region" description="Helical" evidence="1">
    <location>
        <begin position="21"/>
        <end position="41"/>
    </location>
</feature>
<sequence>MGSETSVETEADRIDGGLRRTLTALVAMLAAVAVLVALAVGRQPQSGAPTSMIRIANDTGLPLRQVRVNGVPFGDLPVGGISGYQPLTSAYRYASLRLVAAGTSFESIPDDYLGETPLGKGHFTYRIAREEVSGKPYFGIRVREHQAE</sequence>
<protein>
    <submittedName>
        <fullName evidence="2">Uncharacterized protein</fullName>
    </submittedName>
</protein>
<evidence type="ECO:0000313" key="3">
    <source>
        <dbReference type="Proteomes" id="UP001179361"/>
    </source>
</evidence>
<organism evidence="2 3">
    <name type="scientific">Massilia phyllostachyos</name>
    <dbReference type="NCBI Taxonomy" id="2898585"/>
    <lineage>
        <taxon>Bacteria</taxon>
        <taxon>Pseudomonadati</taxon>
        <taxon>Pseudomonadota</taxon>
        <taxon>Betaproteobacteria</taxon>
        <taxon>Burkholderiales</taxon>
        <taxon>Oxalobacteraceae</taxon>
        <taxon>Telluria group</taxon>
        <taxon>Massilia</taxon>
    </lineage>
</organism>
<gene>
    <name evidence="2" type="ORF">LQ564_14920</name>
</gene>
<dbReference type="Proteomes" id="UP001179361">
    <property type="component" value="Unassembled WGS sequence"/>
</dbReference>
<name>A0ABS8Q783_9BURK</name>